<accession>A0A927ECT5</accession>
<keyword evidence="1" id="KW-0732">Signal</keyword>
<dbReference type="Gene3D" id="3.90.420.10">
    <property type="entry name" value="Oxidoreductase, molybdopterin-binding domain"/>
    <property type="match status" value="1"/>
</dbReference>
<keyword evidence="3" id="KW-1185">Reference proteome</keyword>
<dbReference type="InterPro" id="IPR036374">
    <property type="entry name" value="OxRdtase_Mopterin-bd_sf"/>
</dbReference>
<dbReference type="EMBL" id="JACXWY010000018">
    <property type="protein sequence ID" value="MBD3848454.1"/>
    <property type="molecule type" value="Genomic_DNA"/>
</dbReference>
<dbReference type="AlphaFoldDB" id="A0A927ECT5"/>
<feature type="signal peptide" evidence="1">
    <location>
        <begin position="1"/>
        <end position="20"/>
    </location>
</feature>
<organism evidence="2 3">
    <name type="scientific">Bosea spartocytisi</name>
    <dbReference type="NCBI Taxonomy" id="2773451"/>
    <lineage>
        <taxon>Bacteria</taxon>
        <taxon>Pseudomonadati</taxon>
        <taxon>Pseudomonadota</taxon>
        <taxon>Alphaproteobacteria</taxon>
        <taxon>Hyphomicrobiales</taxon>
        <taxon>Boseaceae</taxon>
        <taxon>Bosea</taxon>
    </lineage>
</organism>
<comment type="caution">
    <text evidence="2">The sequence shown here is derived from an EMBL/GenBank/DDBJ whole genome shotgun (WGS) entry which is preliminary data.</text>
</comment>
<sequence length="157" mass="16941">MLRSFLILFVLLSGSAAARATEPALELIGAGPSAITLSPRTVATLPNVDRDVTFATSKGPSTAHYRGVLLWDVLQANKVFDGLDLKAQLAKTILVNARDGYRIAFSIGEIHPDFGNLPLLLVTAIDGKPLDQDWRLVAPGDKRGARAVRDVVKIELR</sequence>
<evidence type="ECO:0000313" key="3">
    <source>
        <dbReference type="Proteomes" id="UP000619295"/>
    </source>
</evidence>
<protein>
    <recommendedName>
        <fullName evidence="4">Oxidoreductase molybdopterin-binding domain-containing protein</fullName>
    </recommendedName>
</protein>
<proteinExistence type="predicted"/>
<evidence type="ECO:0000313" key="2">
    <source>
        <dbReference type="EMBL" id="MBD3848454.1"/>
    </source>
</evidence>
<dbReference type="Proteomes" id="UP000619295">
    <property type="component" value="Unassembled WGS sequence"/>
</dbReference>
<evidence type="ECO:0008006" key="4">
    <source>
        <dbReference type="Google" id="ProtNLM"/>
    </source>
</evidence>
<feature type="chain" id="PRO_5036950449" description="Oxidoreductase molybdopterin-binding domain-containing protein" evidence="1">
    <location>
        <begin position="21"/>
        <end position="157"/>
    </location>
</feature>
<reference evidence="2" key="1">
    <citation type="submission" date="2020-09" db="EMBL/GenBank/DDBJ databases">
        <title>Bosea spartocytisi sp. nov. a root nodule endophyte of Spartocytisus supranubius in the high mountain ecosystem fo the Teide National Park (Canary Islands, Spain).</title>
        <authorList>
            <person name="Pulido-Suarez L."/>
            <person name="Peix A."/>
            <person name="Igual J.M."/>
            <person name="Socas-Perez N."/>
            <person name="Velazquez E."/>
            <person name="Flores-Felix J.D."/>
            <person name="Leon-Barrios M."/>
        </authorList>
    </citation>
    <scope>NUCLEOTIDE SEQUENCE</scope>
    <source>
        <strain evidence="2">SSUT16</strain>
    </source>
</reference>
<name>A0A927ECT5_9HYPH</name>
<evidence type="ECO:0000256" key="1">
    <source>
        <dbReference type="SAM" id="SignalP"/>
    </source>
</evidence>
<gene>
    <name evidence="2" type="ORF">IED13_22385</name>
</gene>
<dbReference type="RefSeq" id="WP_156115875.1">
    <property type="nucleotide sequence ID" value="NZ_JACXWY010000018.1"/>
</dbReference>
<dbReference type="SUPFAM" id="SSF56524">
    <property type="entry name" value="Oxidoreductase molybdopterin-binding domain"/>
    <property type="match status" value="1"/>
</dbReference>